<feature type="repeat" description="TPR" evidence="1">
    <location>
        <begin position="15"/>
        <end position="48"/>
    </location>
</feature>
<dbReference type="EMBL" id="PGWX01000368">
    <property type="protein sequence ID" value="PPJ72643.1"/>
    <property type="molecule type" value="Genomic_DNA"/>
</dbReference>
<dbReference type="Pfam" id="PF13181">
    <property type="entry name" value="TPR_8"/>
    <property type="match status" value="1"/>
</dbReference>
<keyword evidence="1" id="KW-0802">TPR repeat</keyword>
<keyword evidence="5" id="KW-1185">Reference proteome</keyword>
<reference evidence="2 5" key="2">
    <citation type="submission" date="2023-08" db="EMBL/GenBank/DDBJ databases">
        <title>Genomic surveillance of Staphylococcus haemolyticus neonatal outbreak in southern France.</title>
        <authorList>
            <person name="Magnan C."/>
            <person name="Morsli M."/>
            <person name="Thiery B."/>
            <person name="Salipante F."/>
            <person name="Attar J."/>
            <person name="Massimo D.M."/>
            <person name="Ory J."/>
            <person name="Pantel A."/>
            <person name="Lavigne J.-P."/>
        </authorList>
    </citation>
    <scope>NUCLEOTIDE SEQUENCE [LARGE SCALE GENOMIC DNA]</scope>
    <source>
        <strain evidence="2 5">NSH026</strain>
    </source>
</reference>
<dbReference type="Gene3D" id="1.25.40.10">
    <property type="entry name" value="Tetratricopeptide repeat domain"/>
    <property type="match status" value="2"/>
</dbReference>
<evidence type="ECO:0000256" key="1">
    <source>
        <dbReference type="PROSITE-ProRule" id="PRU00339"/>
    </source>
</evidence>
<dbReference type="STRING" id="1283.ShL2_01980"/>
<dbReference type="Proteomes" id="UP001269271">
    <property type="component" value="Unassembled WGS sequence"/>
</dbReference>
<dbReference type="InterPro" id="IPR019734">
    <property type="entry name" value="TPR_rpt"/>
</dbReference>
<dbReference type="SUPFAM" id="SSF48452">
    <property type="entry name" value="TPR-like"/>
    <property type="match status" value="2"/>
</dbReference>
<evidence type="ECO:0000313" key="2">
    <source>
        <dbReference type="EMBL" id="MDT4286206.1"/>
    </source>
</evidence>
<gene>
    <name evidence="3" type="ORF">CV019_10450</name>
    <name evidence="2" type="ORF">RO950_04140</name>
</gene>
<dbReference type="AlphaFoldDB" id="A0A2A1KDC6"/>
<dbReference type="SMART" id="SM00028">
    <property type="entry name" value="TPR"/>
    <property type="match status" value="3"/>
</dbReference>
<proteinExistence type="predicted"/>
<organism evidence="3 4">
    <name type="scientific">Staphylococcus haemolyticus</name>
    <dbReference type="NCBI Taxonomy" id="1283"/>
    <lineage>
        <taxon>Bacteria</taxon>
        <taxon>Bacillati</taxon>
        <taxon>Bacillota</taxon>
        <taxon>Bacilli</taxon>
        <taxon>Bacillales</taxon>
        <taxon>Staphylococcaceae</taxon>
        <taxon>Staphylococcus</taxon>
    </lineage>
</organism>
<dbReference type="Proteomes" id="UP000238153">
    <property type="component" value="Unassembled WGS sequence"/>
</dbReference>
<name>A0A2A1KDC6_STAHA</name>
<dbReference type="GeneID" id="93781449"/>
<evidence type="ECO:0000313" key="5">
    <source>
        <dbReference type="Proteomes" id="UP001269271"/>
    </source>
</evidence>
<dbReference type="PROSITE" id="PS50005">
    <property type="entry name" value="TPR"/>
    <property type="match status" value="1"/>
</dbReference>
<accession>A0A2A1KDC6</accession>
<evidence type="ECO:0000313" key="3">
    <source>
        <dbReference type="EMBL" id="PPJ72643.1"/>
    </source>
</evidence>
<protein>
    <submittedName>
        <fullName evidence="2">Tetratricopeptide repeat protein</fullName>
    </submittedName>
    <submittedName>
        <fullName evidence="3">Tetratricopeptide repeat-containing protein</fullName>
    </submittedName>
</protein>
<dbReference type="RefSeq" id="WP_016930985.1">
    <property type="nucleotide sequence ID" value="NZ_BKAY01000008.1"/>
</dbReference>
<reference evidence="3 4" key="1">
    <citation type="submission" date="2017-11" db="EMBL/GenBank/DDBJ databases">
        <authorList>
            <person name="Founou R.C."/>
            <person name="Founou L."/>
            <person name="Allam M."/>
            <person name="Ismail A."/>
            <person name="Essack S.Y."/>
        </authorList>
    </citation>
    <scope>NUCLEOTIDE SEQUENCE [LARGE SCALE GENOMIC DNA]</scope>
    <source>
        <strain evidence="3 4">G811N2B1</strain>
    </source>
</reference>
<evidence type="ECO:0000313" key="4">
    <source>
        <dbReference type="Proteomes" id="UP000238153"/>
    </source>
</evidence>
<dbReference type="KEGG" id="shh:ShL2_01980"/>
<comment type="caution">
    <text evidence="3">The sequence shown here is derived from an EMBL/GenBank/DDBJ whole genome shotgun (WGS) entry which is preliminary data.</text>
</comment>
<dbReference type="InterPro" id="IPR011990">
    <property type="entry name" value="TPR-like_helical_dom_sf"/>
</dbReference>
<sequence>MAQNNDKIISMKFDEPFYRKMADQKYRMQDFNKAVEYYKKVLDLSPQDFDIKLKYAYCLNKLNLGRRAEHLFYDSIIEGNHVADSFYQLSQLNIDLNEPNKAFLFGINYVILTDDTDFREELEKTFEVSYMSEDKIQLEAQLFSTQLLFQYLFSQGRLQDARKYILNQDEKIQEHRVIRNLLAMCYLYLSEYEIAKDMFEALLAEDNSDVHALCHYTLLLYNTNEKDKYHKYLKILSKVVPMNDDESFKLGIVLSYLKQYDASQQILLPLYKKGKFASIQMFNALSFNYYYLGNKEQSKVFWEKLLQISKVDVGYAPWVLEESKQTFDQKILPLLLDDDSHYRLYGVFLLNQLNGKEILMTQEIWSILETMNDYEKLYLTYLVQGLHLNKLDFIHKGLVSLYEMDDIQKDTELFISWIDKGEGLIANDVDFSEVDRYVAAHAYLYHRYYHSHMTKKKIMELFNISRYKLDNAIDQLLSI</sequence>
<dbReference type="EMBL" id="JAVSOO010000007">
    <property type="protein sequence ID" value="MDT4286206.1"/>
    <property type="molecule type" value="Genomic_DNA"/>
</dbReference>